<evidence type="ECO:0000256" key="3">
    <source>
        <dbReference type="SAM" id="MobiDB-lite"/>
    </source>
</evidence>
<organism evidence="5 6">
    <name type="scientific">Culex pipiens pipiens</name>
    <name type="common">Northern house mosquito</name>
    <dbReference type="NCBI Taxonomy" id="38569"/>
    <lineage>
        <taxon>Eukaryota</taxon>
        <taxon>Metazoa</taxon>
        <taxon>Ecdysozoa</taxon>
        <taxon>Arthropoda</taxon>
        <taxon>Hexapoda</taxon>
        <taxon>Insecta</taxon>
        <taxon>Pterygota</taxon>
        <taxon>Neoptera</taxon>
        <taxon>Endopterygota</taxon>
        <taxon>Diptera</taxon>
        <taxon>Nematocera</taxon>
        <taxon>Culicoidea</taxon>
        <taxon>Culicidae</taxon>
        <taxon>Culicinae</taxon>
        <taxon>Culicini</taxon>
        <taxon>Culex</taxon>
        <taxon>Culex</taxon>
    </lineage>
</organism>
<name>A0ABD1DSZ3_CULPP</name>
<dbReference type="InterPro" id="IPR050863">
    <property type="entry name" value="CenT-Element_Derived"/>
</dbReference>
<protein>
    <recommendedName>
        <fullName evidence="4">HTH CENPB-type domain-containing protein</fullName>
    </recommendedName>
</protein>
<feature type="region of interest" description="Disordered" evidence="3">
    <location>
        <begin position="535"/>
        <end position="565"/>
    </location>
</feature>
<dbReference type="PANTHER" id="PTHR19303">
    <property type="entry name" value="TRANSPOSON"/>
    <property type="match status" value="1"/>
</dbReference>
<evidence type="ECO:0000313" key="6">
    <source>
        <dbReference type="Proteomes" id="UP001562425"/>
    </source>
</evidence>
<sequence>MPRSPKRKTTKGSFSEKAMKEAVSCVIQGAKCRMVAKKFNLSHQTLARYVQKYKQLGEGARMRPNYEVRKVFSTEQEKMLVDYIIKSAQMMYGLTYADIRNLAFDLASKNDLQRPASWDEHESAGKEWLVGFMKRHKNLSLRTAEGCSLGRAISFNPTNVNRFYDLLESVIRRFPQFADGTRVYNLDEKGTETVQKSAKVVAETGSSQVSRIKSQERGTLVTTCAIICADGTYIPPAMVFPRVKFKQHMLNGAVPGTLGLANKTGWMTRKLFVEVMKHFIKHTRTSLENPSLLIYDNHESHLSIEALDLAKSNGVTVLTIPPHCSNKLQPLDVAVFRSFGNAYDAALNSHTLQNPNTNITIYQVAEFVKRANDRSMTRNNIASSFRATGIFPFDRNIFTEEDFLPSTVSDRPDPAGAETEETVNQTTIETSDDFTDVRSADGCVDEVAPITPPHPAAAQNQNPNPTGSCCCASSAVQDALRVLQQFVACHMHEDNQQEEVAEVAEIKPTASKPVGSKQTSIKTEKGKVFRSPEEIRGLPNARSVKQVGKRRAKGRSMIATDTPERNEIAARQEKSNRMANSKKRTAVKIEPDETVTSTKPIKRTKRRIAEEFAG</sequence>
<dbReference type="Proteomes" id="UP001562425">
    <property type="component" value="Unassembled WGS sequence"/>
</dbReference>
<evidence type="ECO:0000256" key="1">
    <source>
        <dbReference type="ARBA" id="ARBA00004123"/>
    </source>
</evidence>
<keyword evidence="6" id="KW-1185">Reference proteome</keyword>
<feature type="domain" description="HTH CENPB-type" evidence="4">
    <location>
        <begin position="64"/>
        <end position="142"/>
    </location>
</feature>
<dbReference type="AlphaFoldDB" id="A0ABD1DSZ3"/>
<dbReference type="PROSITE" id="PS51253">
    <property type="entry name" value="HTH_CENPB"/>
    <property type="match status" value="1"/>
</dbReference>
<dbReference type="EMBL" id="JBEHCU010002363">
    <property type="protein sequence ID" value="KAL1402882.1"/>
    <property type="molecule type" value="Genomic_DNA"/>
</dbReference>
<dbReference type="InterPro" id="IPR006600">
    <property type="entry name" value="HTH_CenpB_DNA-bd_dom"/>
</dbReference>
<proteinExistence type="predicted"/>
<dbReference type="GO" id="GO:0005634">
    <property type="term" value="C:nucleus"/>
    <property type="evidence" value="ECO:0007669"/>
    <property type="project" value="UniProtKB-SubCell"/>
</dbReference>
<evidence type="ECO:0000256" key="2">
    <source>
        <dbReference type="ARBA" id="ARBA00023125"/>
    </source>
</evidence>
<dbReference type="SUPFAM" id="SSF46689">
    <property type="entry name" value="Homeodomain-like"/>
    <property type="match status" value="1"/>
</dbReference>
<dbReference type="InterPro" id="IPR036397">
    <property type="entry name" value="RNaseH_sf"/>
</dbReference>
<dbReference type="Pfam" id="PF03221">
    <property type="entry name" value="HTH_Tnp_Tc5"/>
    <property type="match status" value="1"/>
</dbReference>
<comment type="caution">
    <text evidence="5">The sequence shown here is derived from an EMBL/GenBank/DDBJ whole genome shotgun (WGS) entry which is preliminary data.</text>
</comment>
<dbReference type="Gene3D" id="3.30.420.10">
    <property type="entry name" value="Ribonuclease H-like superfamily/Ribonuclease H"/>
    <property type="match status" value="1"/>
</dbReference>
<dbReference type="InterPro" id="IPR009057">
    <property type="entry name" value="Homeodomain-like_sf"/>
</dbReference>
<dbReference type="GO" id="GO:0003677">
    <property type="term" value="F:DNA binding"/>
    <property type="evidence" value="ECO:0007669"/>
    <property type="project" value="UniProtKB-KW"/>
</dbReference>
<gene>
    <name evidence="5" type="ORF">pipiens_000934</name>
</gene>
<evidence type="ECO:0000259" key="4">
    <source>
        <dbReference type="PROSITE" id="PS51253"/>
    </source>
</evidence>
<evidence type="ECO:0000313" key="5">
    <source>
        <dbReference type="EMBL" id="KAL1402882.1"/>
    </source>
</evidence>
<dbReference type="InterPro" id="IPR004875">
    <property type="entry name" value="DDE_SF_endonuclease_dom"/>
</dbReference>
<comment type="subcellular location">
    <subcellularLocation>
        <location evidence="1">Nucleus</location>
    </subcellularLocation>
</comment>
<accession>A0ABD1DSZ3</accession>
<feature type="region of interest" description="Disordered" evidence="3">
    <location>
        <begin position="510"/>
        <end position="529"/>
    </location>
</feature>
<reference evidence="5 6" key="1">
    <citation type="submission" date="2024-05" db="EMBL/GenBank/DDBJ databases">
        <title>Culex pipiens pipiens assembly and annotation.</title>
        <authorList>
            <person name="Alout H."/>
            <person name="Durand T."/>
        </authorList>
    </citation>
    <scope>NUCLEOTIDE SEQUENCE [LARGE SCALE GENOMIC DNA]</scope>
    <source>
        <strain evidence="5">HA-2024</strain>
        <tissue evidence="5">Whole body</tissue>
    </source>
</reference>
<dbReference type="PANTHER" id="PTHR19303:SF74">
    <property type="entry name" value="POGO TRANSPOSABLE ELEMENT WITH KRAB DOMAIN"/>
    <property type="match status" value="1"/>
</dbReference>
<dbReference type="Pfam" id="PF03184">
    <property type="entry name" value="DDE_1"/>
    <property type="match status" value="1"/>
</dbReference>
<keyword evidence="2" id="KW-0238">DNA-binding</keyword>